<organism evidence="4 5">
    <name type="scientific">Lasiosphaeris hirsuta</name>
    <dbReference type="NCBI Taxonomy" id="260670"/>
    <lineage>
        <taxon>Eukaryota</taxon>
        <taxon>Fungi</taxon>
        <taxon>Dikarya</taxon>
        <taxon>Ascomycota</taxon>
        <taxon>Pezizomycotina</taxon>
        <taxon>Sordariomycetes</taxon>
        <taxon>Sordariomycetidae</taxon>
        <taxon>Sordariales</taxon>
        <taxon>Lasiosphaeriaceae</taxon>
        <taxon>Lasiosphaeris</taxon>
    </lineage>
</organism>
<accession>A0AA40AGQ8</accession>
<keyword evidence="1" id="KW-0862">Zinc</keyword>
<evidence type="ECO:0000256" key="1">
    <source>
        <dbReference type="PROSITE-ProRule" id="PRU00047"/>
    </source>
</evidence>
<feature type="compositionally biased region" description="Low complexity" evidence="2">
    <location>
        <begin position="664"/>
        <end position="678"/>
    </location>
</feature>
<protein>
    <recommendedName>
        <fullName evidence="3">CCHC-type domain-containing protein</fullName>
    </recommendedName>
</protein>
<keyword evidence="1" id="KW-0863">Zinc-finger</keyword>
<dbReference type="InterPro" id="IPR036875">
    <property type="entry name" value="Znf_CCHC_sf"/>
</dbReference>
<dbReference type="AlphaFoldDB" id="A0AA40AGQ8"/>
<sequence length="721" mass="80283">MASVAPGQSAAQTEPICYNCGTRGHWVVACPEPTRDKPAGFQRWQSQIQEHSQSSERSGPPQDKKGPVVTRYPPPPGQAPAMSRYGPPPAPPPQFAPGPPPPISPQGYSQPGYPPPPSFSVGYPPPPPPQYGSQYPPAAPPPPPQYGQHPPYGQPQRVRPSSTVRKLAASPATRTKPLPPHYPAAPPPPSEYQYPPGQPPSYGPPPPSTNPFPSAPGFDRPYGLPPRPPPPASHVGQNNHRGRQKKHQEKRSESRKDKHRQGHDNTPRGGPNRNGRDGTPKGGSNRGEKQAERRTVLPEQPPKEKRPQTPPVPEPKEDEDEGDIDGDGEWDPESAQDLEHVFAKKKVKLADPVGIPLPYEYSDEPTIPPAYNATCVKSAFFNKENKQEFAMPIRETAHWFTLKDDPVFKRHPGMVMRNFSDDEHDYPTYNPPTPPPFSDQIKMPPRYQVTVRKATPEKKARGEVPGSGPASYAQSFTPENKHRDSPSSRYDRHERVGSDTKGERRSAKRSRDQSPDAIGRDGRDFKRSKNSESRRDTPRDGHSKPLTPSRGASPSPVFNIDGDPWSPQAGESIIKVSSDHRYLDVQNDNKSSSSREERAPYTSSMRHDSGYHSGQSQDRAKASSHRDERSRRPANRPFQKRRSPSRSRSRGGSSDERSNRSRSDSPLTALEAGLLGLTDEVEEAEREREREREREARERKLKMAKKPVKRVKVAAAFSRRW</sequence>
<feature type="compositionally biased region" description="Basic and acidic residues" evidence="2">
    <location>
        <begin position="653"/>
        <end position="663"/>
    </location>
</feature>
<name>A0AA40AGQ8_9PEZI</name>
<dbReference type="Proteomes" id="UP001172102">
    <property type="component" value="Unassembled WGS sequence"/>
</dbReference>
<feature type="compositionally biased region" description="Basic and acidic residues" evidence="2">
    <location>
        <begin position="618"/>
        <end position="631"/>
    </location>
</feature>
<dbReference type="SMART" id="SM00343">
    <property type="entry name" value="ZnF_C2HC"/>
    <property type="match status" value="1"/>
</dbReference>
<feature type="compositionally biased region" description="Basic and acidic residues" evidence="2">
    <location>
        <begin position="593"/>
        <end position="610"/>
    </location>
</feature>
<feature type="compositionally biased region" description="Pro residues" evidence="2">
    <location>
        <begin position="112"/>
        <end position="130"/>
    </location>
</feature>
<keyword evidence="5" id="KW-1185">Reference proteome</keyword>
<feature type="compositionally biased region" description="Basic residues" evidence="2">
    <location>
        <begin position="699"/>
        <end position="709"/>
    </location>
</feature>
<dbReference type="Pfam" id="PF00098">
    <property type="entry name" value="zf-CCHC"/>
    <property type="match status" value="1"/>
</dbReference>
<feature type="compositionally biased region" description="Acidic residues" evidence="2">
    <location>
        <begin position="316"/>
        <end position="336"/>
    </location>
</feature>
<dbReference type="GO" id="GO:0008270">
    <property type="term" value="F:zinc ion binding"/>
    <property type="evidence" value="ECO:0007669"/>
    <property type="project" value="UniProtKB-KW"/>
</dbReference>
<dbReference type="GO" id="GO:0003676">
    <property type="term" value="F:nucleic acid binding"/>
    <property type="evidence" value="ECO:0007669"/>
    <property type="project" value="InterPro"/>
</dbReference>
<feature type="region of interest" description="Disordered" evidence="2">
    <location>
        <begin position="422"/>
        <end position="709"/>
    </location>
</feature>
<feature type="domain" description="CCHC-type" evidence="3">
    <location>
        <begin position="17"/>
        <end position="32"/>
    </location>
</feature>
<feature type="compositionally biased region" description="Basic and acidic residues" evidence="2">
    <location>
        <begin position="479"/>
        <end position="543"/>
    </location>
</feature>
<dbReference type="EMBL" id="JAUKUA010000004">
    <property type="protein sequence ID" value="KAK0715498.1"/>
    <property type="molecule type" value="Genomic_DNA"/>
</dbReference>
<evidence type="ECO:0000313" key="5">
    <source>
        <dbReference type="Proteomes" id="UP001172102"/>
    </source>
</evidence>
<keyword evidence="1" id="KW-0479">Metal-binding</keyword>
<feature type="compositionally biased region" description="Basic and acidic residues" evidence="2">
    <location>
        <begin position="250"/>
        <end position="266"/>
    </location>
</feature>
<feature type="compositionally biased region" description="Basic and acidic residues" evidence="2">
    <location>
        <begin position="685"/>
        <end position="698"/>
    </location>
</feature>
<feature type="compositionally biased region" description="Pro residues" evidence="2">
    <location>
        <begin position="223"/>
        <end position="232"/>
    </location>
</feature>
<gene>
    <name evidence="4" type="ORF">B0H67DRAFT_645241</name>
</gene>
<reference evidence="4" key="1">
    <citation type="submission" date="2023-06" db="EMBL/GenBank/DDBJ databases">
        <title>Genome-scale phylogeny and comparative genomics of the fungal order Sordariales.</title>
        <authorList>
            <consortium name="Lawrence Berkeley National Laboratory"/>
            <person name="Hensen N."/>
            <person name="Bonometti L."/>
            <person name="Westerberg I."/>
            <person name="Brannstrom I.O."/>
            <person name="Guillou S."/>
            <person name="Cros-Aarteil S."/>
            <person name="Calhoun S."/>
            <person name="Haridas S."/>
            <person name="Kuo A."/>
            <person name="Mondo S."/>
            <person name="Pangilinan J."/>
            <person name="Riley R."/>
            <person name="Labutti K."/>
            <person name="Andreopoulos B."/>
            <person name="Lipzen A."/>
            <person name="Chen C."/>
            <person name="Yanf M."/>
            <person name="Daum C."/>
            <person name="Ng V."/>
            <person name="Clum A."/>
            <person name="Steindorff A."/>
            <person name="Ohm R."/>
            <person name="Martin F."/>
            <person name="Silar P."/>
            <person name="Natvig D."/>
            <person name="Lalanne C."/>
            <person name="Gautier V."/>
            <person name="Ament-Velasquez S.L."/>
            <person name="Kruys A."/>
            <person name="Hutchinson M.I."/>
            <person name="Powell A.J."/>
            <person name="Barry K."/>
            <person name="Miller A.N."/>
            <person name="Grigoriev I.V."/>
            <person name="Debuchy R."/>
            <person name="Gladieux P."/>
            <person name="Thoren M.H."/>
            <person name="Johannesson H."/>
        </authorList>
    </citation>
    <scope>NUCLEOTIDE SEQUENCE</scope>
    <source>
        <strain evidence="4">SMH4607-1</strain>
    </source>
</reference>
<feature type="compositionally biased region" description="Basic residues" evidence="2">
    <location>
        <begin position="240"/>
        <end position="249"/>
    </location>
</feature>
<feature type="compositionally biased region" description="Pro residues" evidence="2">
    <location>
        <begin position="177"/>
        <end position="214"/>
    </location>
</feature>
<evidence type="ECO:0000313" key="4">
    <source>
        <dbReference type="EMBL" id="KAK0715498.1"/>
    </source>
</evidence>
<dbReference type="InterPro" id="IPR001878">
    <property type="entry name" value="Znf_CCHC"/>
</dbReference>
<dbReference type="Gene3D" id="4.10.60.10">
    <property type="entry name" value="Zinc finger, CCHC-type"/>
    <property type="match status" value="1"/>
</dbReference>
<evidence type="ECO:0000259" key="3">
    <source>
        <dbReference type="PROSITE" id="PS50158"/>
    </source>
</evidence>
<comment type="caution">
    <text evidence="4">The sequence shown here is derived from an EMBL/GenBank/DDBJ whole genome shotgun (WGS) entry which is preliminary data.</text>
</comment>
<proteinExistence type="predicted"/>
<feature type="compositionally biased region" description="Basic residues" evidence="2">
    <location>
        <begin position="632"/>
        <end position="649"/>
    </location>
</feature>
<feature type="compositionally biased region" description="Low complexity" evidence="2">
    <location>
        <begin position="146"/>
        <end position="156"/>
    </location>
</feature>
<dbReference type="SUPFAM" id="SSF57756">
    <property type="entry name" value="Retrovirus zinc finger-like domains"/>
    <property type="match status" value="1"/>
</dbReference>
<dbReference type="PROSITE" id="PS50158">
    <property type="entry name" value="ZF_CCHC"/>
    <property type="match status" value="1"/>
</dbReference>
<feature type="compositionally biased region" description="Pro residues" evidence="2">
    <location>
        <begin position="86"/>
        <end position="104"/>
    </location>
</feature>
<feature type="compositionally biased region" description="Basic and acidic residues" evidence="2">
    <location>
        <begin position="286"/>
        <end position="307"/>
    </location>
</feature>
<feature type="region of interest" description="Disordered" evidence="2">
    <location>
        <begin position="30"/>
        <end position="338"/>
    </location>
</feature>
<evidence type="ECO:0000256" key="2">
    <source>
        <dbReference type="SAM" id="MobiDB-lite"/>
    </source>
</evidence>
<feature type="compositionally biased region" description="Low complexity" evidence="2">
    <location>
        <begin position="45"/>
        <end position="58"/>
    </location>
</feature>